<gene>
    <name evidence="1" type="ORF">RRG08_039699</name>
</gene>
<dbReference type="EMBL" id="JAWDGP010006599">
    <property type="protein sequence ID" value="KAK3738292.1"/>
    <property type="molecule type" value="Genomic_DNA"/>
</dbReference>
<organism evidence="1 2">
    <name type="scientific">Elysia crispata</name>
    <name type="common">lettuce slug</name>
    <dbReference type="NCBI Taxonomy" id="231223"/>
    <lineage>
        <taxon>Eukaryota</taxon>
        <taxon>Metazoa</taxon>
        <taxon>Spiralia</taxon>
        <taxon>Lophotrochozoa</taxon>
        <taxon>Mollusca</taxon>
        <taxon>Gastropoda</taxon>
        <taxon>Heterobranchia</taxon>
        <taxon>Euthyneura</taxon>
        <taxon>Panpulmonata</taxon>
        <taxon>Sacoglossa</taxon>
        <taxon>Placobranchoidea</taxon>
        <taxon>Plakobranchidae</taxon>
        <taxon>Elysia</taxon>
    </lineage>
</organism>
<reference evidence="1" key="1">
    <citation type="journal article" date="2023" name="G3 (Bethesda)">
        <title>A reference genome for the long-term kleptoplast-retaining sea slug Elysia crispata morphotype clarki.</title>
        <authorList>
            <person name="Eastman K.E."/>
            <person name="Pendleton A.L."/>
            <person name="Shaikh M.A."/>
            <person name="Suttiyut T."/>
            <person name="Ogas R."/>
            <person name="Tomko P."/>
            <person name="Gavelis G."/>
            <person name="Widhalm J.R."/>
            <person name="Wisecaver J.H."/>
        </authorList>
    </citation>
    <scope>NUCLEOTIDE SEQUENCE</scope>
    <source>
        <strain evidence="1">ECLA1</strain>
    </source>
</reference>
<dbReference type="Proteomes" id="UP001283361">
    <property type="component" value="Unassembled WGS sequence"/>
</dbReference>
<name>A0AAE1CVR6_9GAST</name>
<proteinExistence type="predicted"/>
<keyword evidence="2" id="KW-1185">Reference proteome</keyword>
<dbReference type="AlphaFoldDB" id="A0AAE1CVR6"/>
<evidence type="ECO:0000313" key="2">
    <source>
        <dbReference type="Proteomes" id="UP001283361"/>
    </source>
</evidence>
<sequence length="77" mass="8295">MSLKRQTFCSSVERVGAGTCGGLSPRDGPHVTNFWTPPDCGDALARITGTACYIREIGCRAIIDLHYSGRLRPAVTI</sequence>
<protein>
    <submittedName>
        <fullName evidence="1">Uncharacterized protein</fullName>
    </submittedName>
</protein>
<accession>A0AAE1CVR6</accession>
<comment type="caution">
    <text evidence="1">The sequence shown here is derived from an EMBL/GenBank/DDBJ whole genome shotgun (WGS) entry which is preliminary data.</text>
</comment>
<evidence type="ECO:0000313" key="1">
    <source>
        <dbReference type="EMBL" id="KAK3738292.1"/>
    </source>
</evidence>